<evidence type="ECO:0000313" key="2">
    <source>
        <dbReference type="Proteomes" id="UP000276133"/>
    </source>
</evidence>
<organism evidence="1 2">
    <name type="scientific">Brachionus plicatilis</name>
    <name type="common">Marine rotifer</name>
    <name type="synonym">Brachionus muelleri</name>
    <dbReference type="NCBI Taxonomy" id="10195"/>
    <lineage>
        <taxon>Eukaryota</taxon>
        <taxon>Metazoa</taxon>
        <taxon>Spiralia</taxon>
        <taxon>Gnathifera</taxon>
        <taxon>Rotifera</taxon>
        <taxon>Eurotatoria</taxon>
        <taxon>Monogononta</taxon>
        <taxon>Pseudotrocha</taxon>
        <taxon>Ploima</taxon>
        <taxon>Brachionidae</taxon>
        <taxon>Brachionus</taxon>
    </lineage>
</organism>
<proteinExistence type="predicted"/>
<comment type="caution">
    <text evidence="1">The sequence shown here is derived from an EMBL/GenBank/DDBJ whole genome shotgun (WGS) entry which is preliminary data.</text>
</comment>
<dbReference type="AlphaFoldDB" id="A0A3M7S7N9"/>
<protein>
    <submittedName>
        <fullName evidence="1">Uncharacterized protein</fullName>
    </submittedName>
</protein>
<reference evidence="1 2" key="1">
    <citation type="journal article" date="2018" name="Sci. Rep.">
        <title>Genomic signatures of local adaptation to the degree of environmental predictability in rotifers.</title>
        <authorList>
            <person name="Franch-Gras L."/>
            <person name="Hahn C."/>
            <person name="Garcia-Roger E.M."/>
            <person name="Carmona M.J."/>
            <person name="Serra M."/>
            <person name="Gomez A."/>
        </authorList>
    </citation>
    <scope>NUCLEOTIDE SEQUENCE [LARGE SCALE GENOMIC DNA]</scope>
    <source>
        <strain evidence="1">HYR1</strain>
    </source>
</reference>
<accession>A0A3M7S7N9</accession>
<evidence type="ECO:0000313" key="1">
    <source>
        <dbReference type="EMBL" id="RNA31665.1"/>
    </source>
</evidence>
<dbReference type="Proteomes" id="UP000276133">
    <property type="component" value="Unassembled WGS sequence"/>
</dbReference>
<sequence length="74" mass="8821">MVMVEIIFDNYEKEKEKKQEPTGFYDFALIKTVLIRWGSYYPFDVLLAFSELIQMGIYSKSNLFLIGFQIFYLS</sequence>
<keyword evidence="2" id="KW-1185">Reference proteome</keyword>
<gene>
    <name evidence="1" type="ORF">BpHYR1_053373</name>
</gene>
<dbReference type="EMBL" id="REGN01001912">
    <property type="protein sequence ID" value="RNA31665.1"/>
    <property type="molecule type" value="Genomic_DNA"/>
</dbReference>
<name>A0A3M7S7N9_BRAPC</name>